<feature type="transmembrane region" description="Helical" evidence="2">
    <location>
        <begin position="76"/>
        <end position="101"/>
    </location>
</feature>
<dbReference type="AlphaFoldDB" id="A0A6J6I1D9"/>
<gene>
    <name evidence="3" type="ORF">UFOPK1939_00291</name>
</gene>
<organism evidence="3">
    <name type="scientific">freshwater metagenome</name>
    <dbReference type="NCBI Taxonomy" id="449393"/>
    <lineage>
        <taxon>unclassified sequences</taxon>
        <taxon>metagenomes</taxon>
        <taxon>ecological metagenomes</taxon>
    </lineage>
</organism>
<feature type="region of interest" description="Disordered" evidence="1">
    <location>
        <begin position="1"/>
        <end position="23"/>
    </location>
</feature>
<protein>
    <submittedName>
        <fullName evidence="3">Unannotated protein</fullName>
    </submittedName>
</protein>
<keyword evidence="2" id="KW-0812">Transmembrane</keyword>
<name>A0A6J6I1D9_9ZZZZ</name>
<keyword evidence="2" id="KW-0472">Membrane</keyword>
<evidence type="ECO:0000313" key="3">
    <source>
        <dbReference type="EMBL" id="CAB4617274.1"/>
    </source>
</evidence>
<proteinExistence type="predicted"/>
<feature type="compositionally biased region" description="Low complexity" evidence="1">
    <location>
        <begin position="1"/>
        <end position="12"/>
    </location>
</feature>
<keyword evidence="2" id="KW-1133">Transmembrane helix</keyword>
<reference evidence="3" key="1">
    <citation type="submission" date="2020-05" db="EMBL/GenBank/DDBJ databases">
        <authorList>
            <person name="Chiriac C."/>
            <person name="Salcher M."/>
            <person name="Ghai R."/>
            <person name="Kavagutti S V."/>
        </authorList>
    </citation>
    <scope>NUCLEOTIDE SEQUENCE</scope>
</reference>
<evidence type="ECO:0000256" key="1">
    <source>
        <dbReference type="SAM" id="MobiDB-lite"/>
    </source>
</evidence>
<sequence length="102" mass="10313">MTVPAPTPAVTTESIPAPSPELTVSELTVPESWVEEVAQESSAAEPEFDLSLLGSDPLTPALGGLASKVSSSSGKAAVVIGGTVAVSVVFFALMSLIGLFLR</sequence>
<evidence type="ECO:0000256" key="2">
    <source>
        <dbReference type="SAM" id="Phobius"/>
    </source>
</evidence>
<dbReference type="EMBL" id="CAEZVF010000026">
    <property type="protein sequence ID" value="CAB4617274.1"/>
    <property type="molecule type" value="Genomic_DNA"/>
</dbReference>
<accession>A0A6J6I1D9</accession>